<keyword evidence="5 6" id="KW-0472">Membrane</keyword>
<evidence type="ECO:0000259" key="7">
    <source>
        <dbReference type="Pfam" id="PF02656"/>
    </source>
</evidence>
<dbReference type="PANTHER" id="PTHR34187">
    <property type="entry name" value="FGR18P"/>
    <property type="match status" value="1"/>
</dbReference>
<evidence type="ECO:0000256" key="6">
    <source>
        <dbReference type="SAM" id="Phobius"/>
    </source>
</evidence>
<evidence type="ECO:0000256" key="3">
    <source>
        <dbReference type="ARBA" id="ARBA00022692"/>
    </source>
</evidence>
<evidence type="ECO:0000313" key="8">
    <source>
        <dbReference type="EMBL" id="RFM25773.1"/>
    </source>
</evidence>
<feature type="transmembrane region" description="Helical" evidence="6">
    <location>
        <begin position="71"/>
        <end position="90"/>
    </location>
</feature>
<evidence type="ECO:0000256" key="5">
    <source>
        <dbReference type="ARBA" id="ARBA00023136"/>
    </source>
</evidence>
<dbReference type="PANTHER" id="PTHR34187:SF2">
    <property type="entry name" value="DUF202 DOMAIN-CONTAINING PROTEIN"/>
    <property type="match status" value="1"/>
</dbReference>
<dbReference type="Proteomes" id="UP000261284">
    <property type="component" value="Unassembled WGS sequence"/>
</dbReference>
<evidence type="ECO:0000313" key="9">
    <source>
        <dbReference type="Proteomes" id="UP000261284"/>
    </source>
</evidence>
<protein>
    <submittedName>
        <fullName evidence="8">DUF202 domain-containing protein</fullName>
    </submittedName>
</protein>
<gene>
    <name evidence="8" type="ORF">DXN05_23380</name>
</gene>
<feature type="domain" description="DUF202" evidence="7">
    <location>
        <begin position="17"/>
        <end position="98"/>
    </location>
</feature>
<keyword evidence="3 6" id="KW-0812">Transmembrane</keyword>
<dbReference type="OrthoDB" id="582337at2"/>
<keyword evidence="4 6" id="KW-1133">Transmembrane helix</keyword>
<comment type="caution">
    <text evidence="8">The sequence shown here is derived from an EMBL/GenBank/DDBJ whole genome shotgun (WGS) entry which is preliminary data.</text>
</comment>
<feature type="transmembrane region" description="Helical" evidence="6">
    <location>
        <begin position="25"/>
        <end position="50"/>
    </location>
</feature>
<dbReference type="InterPro" id="IPR003807">
    <property type="entry name" value="DUF202"/>
</dbReference>
<dbReference type="AlphaFoldDB" id="A0A3E1NCT8"/>
<proteinExistence type="predicted"/>
<accession>A0A3E1NCT8</accession>
<evidence type="ECO:0000256" key="1">
    <source>
        <dbReference type="ARBA" id="ARBA00004651"/>
    </source>
</evidence>
<name>A0A3E1NCT8_9BACT</name>
<dbReference type="RefSeq" id="WP_116849733.1">
    <property type="nucleotide sequence ID" value="NZ_QTJU01000015.1"/>
</dbReference>
<feature type="transmembrane region" description="Helical" evidence="6">
    <location>
        <begin position="110"/>
        <end position="131"/>
    </location>
</feature>
<evidence type="ECO:0000256" key="4">
    <source>
        <dbReference type="ARBA" id="ARBA00022989"/>
    </source>
</evidence>
<keyword evidence="9" id="KW-1185">Reference proteome</keyword>
<dbReference type="EMBL" id="QTJU01000015">
    <property type="protein sequence ID" value="RFM25773.1"/>
    <property type="molecule type" value="Genomic_DNA"/>
</dbReference>
<keyword evidence="2" id="KW-1003">Cell membrane</keyword>
<dbReference type="InterPro" id="IPR052053">
    <property type="entry name" value="IM_YidH-like"/>
</dbReference>
<dbReference type="GO" id="GO:0005886">
    <property type="term" value="C:plasma membrane"/>
    <property type="evidence" value="ECO:0007669"/>
    <property type="project" value="UniProtKB-SubCell"/>
</dbReference>
<comment type="subcellular location">
    <subcellularLocation>
        <location evidence="1">Cell membrane</location>
        <topology evidence="1">Multi-pass membrane protein</topology>
    </subcellularLocation>
</comment>
<evidence type="ECO:0000256" key="2">
    <source>
        <dbReference type="ARBA" id="ARBA00022475"/>
    </source>
</evidence>
<reference evidence="8 9" key="1">
    <citation type="submission" date="2018-08" db="EMBL/GenBank/DDBJ databases">
        <title>Chitinophagaceae sp. K23C18032701, a novel bacterium isolated from forest soil.</title>
        <authorList>
            <person name="Wang C."/>
        </authorList>
    </citation>
    <scope>NUCLEOTIDE SEQUENCE [LARGE SCALE GENOMIC DNA]</scope>
    <source>
        <strain evidence="8 9">K23C18032701</strain>
    </source>
</reference>
<dbReference type="Pfam" id="PF02656">
    <property type="entry name" value="DUF202"/>
    <property type="match status" value="1"/>
</dbReference>
<sequence length="138" mass="15144">MQTEETHREKKVAGPTDYLANERTFLAWIRTGIALMGFGFVIVKFALFVLQVTLALTNAPVKVMPGVKTHSGAVGIAMIAIGAVVSILAYVRYVHTEKQLKSGEYTSSRWLPALVTVCIMVVAILLLVYLLHGIAEER</sequence>
<organism evidence="8 9">
    <name type="scientific">Deminuibacter soli</name>
    <dbReference type="NCBI Taxonomy" id="2291815"/>
    <lineage>
        <taxon>Bacteria</taxon>
        <taxon>Pseudomonadati</taxon>
        <taxon>Bacteroidota</taxon>
        <taxon>Chitinophagia</taxon>
        <taxon>Chitinophagales</taxon>
        <taxon>Chitinophagaceae</taxon>
        <taxon>Deminuibacter</taxon>
    </lineage>
</organism>